<dbReference type="PANTHER" id="PTHR43283:SF3">
    <property type="entry name" value="BETA-LACTAMASE FAMILY PROTEIN (AFU_ORTHOLOGUE AFUA_5G07500)"/>
    <property type="match status" value="1"/>
</dbReference>
<proteinExistence type="predicted"/>
<evidence type="ECO:0000313" key="3">
    <source>
        <dbReference type="Proteomes" id="UP000183208"/>
    </source>
</evidence>
<dbReference type="RefSeq" id="WP_074814878.1">
    <property type="nucleotide sequence ID" value="NZ_FNTI01000001.1"/>
</dbReference>
<dbReference type="EMBL" id="FNTI01000001">
    <property type="protein sequence ID" value="SEB99039.1"/>
    <property type="molecule type" value="Genomic_DNA"/>
</dbReference>
<feature type="domain" description="Beta-lactamase-related" evidence="1">
    <location>
        <begin position="52"/>
        <end position="410"/>
    </location>
</feature>
<dbReference type="InterPro" id="IPR012338">
    <property type="entry name" value="Beta-lactam/transpept-like"/>
</dbReference>
<evidence type="ECO:0000313" key="2">
    <source>
        <dbReference type="EMBL" id="SEB99039.1"/>
    </source>
</evidence>
<dbReference type="Pfam" id="PF00144">
    <property type="entry name" value="Beta-lactamase"/>
    <property type="match status" value="1"/>
</dbReference>
<dbReference type="SUPFAM" id="SSF56601">
    <property type="entry name" value="beta-lactamase/transpeptidase-like"/>
    <property type="match status" value="1"/>
</dbReference>
<accession>A0A1M7KNR2</accession>
<evidence type="ECO:0000259" key="1">
    <source>
        <dbReference type="Pfam" id="PF00144"/>
    </source>
</evidence>
<dbReference type="PANTHER" id="PTHR43283">
    <property type="entry name" value="BETA-LACTAMASE-RELATED"/>
    <property type="match status" value="1"/>
</dbReference>
<sequence>MPDAGTSRESRFAIVFALVGALFVGAGTAMAESAAPQAPTFSHAALDSFGDFIRREIAADKIPGGVLLIQQHGKPVYLESFGVRDPATQAPMTADTIFQVYSMSKAVTSVAVMMLVEDGKLSIDDPVQKYIESFAYAKVGIDDSDEAGQRPLRLVPLKRPITIRDLLRHTSGITYGFYGEGVIRKLYGDPKLFAGDPDNADFADRIAVLPLADQPGVRWDYGHSVDVLGRVVEVVSGQSLFQFEKQRLFDPLHMPDTNYFVADKKDWSRIARPLKADIFERPLAGIIDPRLPRRFESGGAGLNTTIGDYSHFLQMLLNKGELNGKRYLKPETVALMTSDQIGPETGIIHDPFYFPSPNSGFGLGFAVRTSPPAGTTWPLGEYRWDGAGGAFYFVDPVDDLFAIFMVHSPTQGGRIQLALKTLMYQALGKGLRKD</sequence>
<protein>
    <submittedName>
        <fullName evidence="2">CubicO group peptidase, beta-lactamase class C family</fullName>
    </submittedName>
</protein>
<dbReference type="Proteomes" id="UP000183208">
    <property type="component" value="Unassembled WGS sequence"/>
</dbReference>
<dbReference type="AlphaFoldDB" id="A0A1M7KNR2"/>
<dbReference type="InterPro" id="IPR001466">
    <property type="entry name" value="Beta-lactam-related"/>
</dbReference>
<organism evidence="2 3">
    <name type="scientific">Bradyrhizobium lablabi</name>
    <dbReference type="NCBI Taxonomy" id="722472"/>
    <lineage>
        <taxon>Bacteria</taxon>
        <taxon>Pseudomonadati</taxon>
        <taxon>Pseudomonadota</taxon>
        <taxon>Alphaproteobacteria</taxon>
        <taxon>Hyphomicrobiales</taxon>
        <taxon>Nitrobacteraceae</taxon>
        <taxon>Bradyrhizobium</taxon>
    </lineage>
</organism>
<dbReference type="InterPro" id="IPR050789">
    <property type="entry name" value="Diverse_Enzym_Activities"/>
</dbReference>
<dbReference type="OrthoDB" id="9808046at2"/>
<reference evidence="2 3" key="1">
    <citation type="submission" date="2016-10" db="EMBL/GenBank/DDBJ databases">
        <authorList>
            <person name="de Groot N.N."/>
        </authorList>
    </citation>
    <scope>NUCLEOTIDE SEQUENCE [LARGE SCALE GENOMIC DNA]</scope>
    <source>
        <strain evidence="2 3">GAS522</strain>
    </source>
</reference>
<dbReference type="Gene3D" id="3.40.710.10">
    <property type="entry name" value="DD-peptidase/beta-lactamase superfamily"/>
    <property type="match status" value="1"/>
</dbReference>
<name>A0A1M7KNR2_9BRAD</name>
<gene>
    <name evidence="2" type="ORF">SAMN05444171_0402</name>
</gene>